<dbReference type="InterPro" id="IPR029032">
    <property type="entry name" value="AhpD-like"/>
</dbReference>
<evidence type="ECO:0000259" key="1">
    <source>
        <dbReference type="Pfam" id="PF02627"/>
    </source>
</evidence>
<name>X0VGW3_9ZZZZ</name>
<dbReference type="SUPFAM" id="SSF69118">
    <property type="entry name" value="AhpD-like"/>
    <property type="match status" value="1"/>
</dbReference>
<dbReference type="Pfam" id="PF02627">
    <property type="entry name" value="CMD"/>
    <property type="match status" value="1"/>
</dbReference>
<feature type="non-terminal residue" evidence="2">
    <location>
        <position position="1"/>
    </location>
</feature>
<sequence>FCVTFHSAVAKLFGATEEEIKEAAFLAKHTVGWSAFVDGRLADIGQLEKELAKIAEHMSK</sequence>
<dbReference type="InterPro" id="IPR003779">
    <property type="entry name" value="CMD-like"/>
</dbReference>
<accession>X0VGW3</accession>
<comment type="caution">
    <text evidence="2">The sequence shown here is derived from an EMBL/GenBank/DDBJ whole genome shotgun (WGS) entry which is preliminary data.</text>
</comment>
<dbReference type="Gene3D" id="1.20.1290.10">
    <property type="entry name" value="AhpD-like"/>
    <property type="match status" value="1"/>
</dbReference>
<reference evidence="2" key="1">
    <citation type="journal article" date="2014" name="Front. Microbiol.">
        <title>High frequency of phylogenetically diverse reductive dehalogenase-homologous genes in deep subseafloor sedimentary metagenomes.</title>
        <authorList>
            <person name="Kawai M."/>
            <person name="Futagami T."/>
            <person name="Toyoda A."/>
            <person name="Takaki Y."/>
            <person name="Nishi S."/>
            <person name="Hori S."/>
            <person name="Arai W."/>
            <person name="Tsubouchi T."/>
            <person name="Morono Y."/>
            <person name="Uchiyama I."/>
            <person name="Ito T."/>
            <person name="Fujiyama A."/>
            <person name="Inagaki F."/>
            <person name="Takami H."/>
        </authorList>
    </citation>
    <scope>NUCLEOTIDE SEQUENCE</scope>
    <source>
        <strain evidence="2">Expedition CK06-06</strain>
    </source>
</reference>
<dbReference type="EMBL" id="BARS01028722">
    <property type="protein sequence ID" value="GAG11718.1"/>
    <property type="molecule type" value="Genomic_DNA"/>
</dbReference>
<proteinExistence type="predicted"/>
<evidence type="ECO:0000313" key="2">
    <source>
        <dbReference type="EMBL" id="GAG11718.1"/>
    </source>
</evidence>
<protein>
    <recommendedName>
        <fullName evidence="1">Carboxymuconolactone decarboxylase-like domain-containing protein</fullName>
    </recommendedName>
</protein>
<gene>
    <name evidence="2" type="ORF">S01H1_44991</name>
</gene>
<feature type="domain" description="Carboxymuconolactone decarboxylase-like" evidence="1">
    <location>
        <begin position="1"/>
        <end position="39"/>
    </location>
</feature>
<dbReference type="GO" id="GO:0051920">
    <property type="term" value="F:peroxiredoxin activity"/>
    <property type="evidence" value="ECO:0007669"/>
    <property type="project" value="InterPro"/>
</dbReference>
<dbReference type="AlphaFoldDB" id="X0VGW3"/>
<organism evidence="2">
    <name type="scientific">marine sediment metagenome</name>
    <dbReference type="NCBI Taxonomy" id="412755"/>
    <lineage>
        <taxon>unclassified sequences</taxon>
        <taxon>metagenomes</taxon>
        <taxon>ecological metagenomes</taxon>
    </lineage>
</organism>